<proteinExistence type="predicted"/>
<dbReference type="Proteomes" id="UP000280834">
    <property type="component" value="Unassembled WGS sequence"/>
</dbReference>
<reference evidence="1 2" key="2">
    <citation type="submission" date="2018-11" db="EMBL/GenBank/DDBJ databases">
        <authorList>
            <consortium name="Pathogen Informatics"/>
        </authorList>
    </citation>
    <scope>NUCLEOTIDE SEQUENCE [LARGE SCALE GENOMIC DNA]</scope>
</reference>
<accession>A0A0R3QUD1</accession>
<sequence length="59" mass="6783">MKNILGSEKTNCYLNKQIFYPSTNTRERIFGINVEQVTPSKKVSNTFRSSIFENNASVH</sequence>
<dbReference type="AlphaFoldDB" id="A0A0R3QUD1"/>
<evidence type="ECO:0000313" key="1">
    <source>
        <dbReference type="EMBL" id="VDO31667.1"/>
    </source>
</evidence>
<gene>
    <name evidence="1" type="ORF">BTMF_LOCUS9369</name>
</gene>
<protein>
    <submittedName>
        <fullName evidence="1 3">Uncharacterized protein</fullName>
    </submittedName>
</protein>
<organism evidence="3">
    <name type="scientific">Brugia timori</name>
    <dbReference type="NCBI Taxonomy" id="42155"/>
    <lineage>
        <taxon>Eukaryota</taxon>
        <taxon>Metazoa</taxon>
        <taxon>Ecdysozoa</taxon>
        <taxon>Nematoda</taxon>
        <taxon>Chromadorea</taxon>
        <taxon>Rhabditida</taxon>
        <taxon>Spirurina</taxon>
        <taxon>Spiruromorpha</taxon>
        <taxon>Filarioidea</taxon>
        <taxon>Onchocercidae</taxon>
        <taxon>Brugia</taxon>
    </lineage>
</organism>
<evidence type="ECO:0000313" key="3">
    <source>
        <dbReference type="WBParaSite" id="BTMF_0001133301-mRNA-1"/>
    </source>
</evidence>
<name>A0A0R3QUD1_9BILA</name>
<evidence type="ECO:0000313" key="2">
    <source>
        <dbReference type="Proteomes" id="UP000280834"/>
    </source>
</evidence>
<keyword evidence="2" id="KW-1185">Reference proteome</keyword>
<dbReference type="EMBL" id="UZAG01016906">
    <property type="protein sequence ID" value="VDO31667.1"/>
    <property type="molecule type" value="Genomic_DNA"/>
</dbReference>
<dbReference type="WBParaSite" id="BTMF_0001133301-mRNA-1">
    <property type="protein sequence ID" value="BTMF_0001133301-mRNA-1"/>
    <property type="gene ID" value="BTMF_0001133301"/>
</dbReference>
<reference evidence="3" key="1">
    <citation type="submission" date="2017-02" db="UniProtKB">
        <authorList>
            <consortium name="WormBaseParasite"/>
        </authorList>
    </citation>
    <scope>IDENTIFICATION</scope>
</reference>